<reference evidence="1 2" key="1">
    <citation type="journal article" date="2021" name="Nat. Plants">
        <title>The Taxus genome provides insights into paclitaxel biosynthesis.</title>
        <authorList>
            <person name="Xiong X."/>
            <person name="Gou J."/>
            <person name="Liao Q."/>
            <person name="Li Y."/>
            <person name="Zhou Q."/>
            <person name="Bi G."/>
            <person name="Li C."/>
            <person name="Du R."/>
            <person name="Wang X."/>
            <person name="Sun T."/>
            <person name="Guo L."/>
            <person name="Liang H."/>
            <person name="Lu P."/>
            <person name="Wu Y."/>
            <person name="Zhang Z."/>
            <person name="Ro D.K."/>
            <person name="Shang Y."/>
            <person name="Huang S."/>
            <person name="Yan J."/>
        </authorList>
    </citation>
    <scope>NUCLEOTIDE SEQUENCE [LARGE SCALE GENOMIC DNA]</scope>
    <source>
        <strain evidence="1">Ta-2019</strain>
    </source>
</reference>
<dbReference type="EMBL" id="JAHRHJ020000001">
    <property type="protein sequence ID" value="KAH9330255.1"/>
    <property type="molecule type" value="Genomic_DNA"/>
</dbReference>
<gene>
    <name evidence="1" type="ORF">KI387_002363</name>
</gene>
<evidence type="ECO:0000313" key="2">
    <source>
        <dbReference type="Proteomes" id="UP000824469"/>
    </source>
</evidence>
<name>A0AA38H0U3_TAXCH</name>
<feature type="non-terminal residue" evidence="1">
    <location>
        <position position="1"/>
    </location>
</feature>
<evidence type="ECO:0000313" key="1">
    <source>
        <dbReference type="EMBL" id="KAH9330255.1"/>
    </source>
</evidence>
<protein>
    <submittedName>
        <fullName evidence="1">Uncharacterized protein</fullName>
    </submittedName>
</protein>
<sequence length="111" mass="12765">FSSSSSSAHLMEDCKTVKTSPSVFNHVAHDDDNYDRLELQREEKSYQIIPPPSVCRNDYPSEVISPVQWSSFPAEEIDLDMFFDLLSSRYSSSQAVLQDFPFMETELQTFN</sequence>
<accession>A0AA38H0U3</accession>
<keyword evidence="2" id="KW-1185">Reference proteome</keyword>
<dbReference type="Proteomes" id="UP000824469">
    <property type="component" value="Unassembled WGS sequence"/>
</dbReference>
<dbReference type="AlphaFoldDB" id="A0AA38H0U3"/>
<proteinExistence type="predicted"/>
<feature type="non-terminal residue" evidence="1">
    <location>
        <position position="111"/>
    </location>
</feature>
<organism evidence="1 2">
    <name type="scientific">Taxus chinensis</name>
    <name type="common">Chinese yew</name>
    <name type="synonym">Taxus wallichiana var. chinensis</name>
    <dbReference type="NCBI Taxonomy" id="29808"/>
    <lineage>
        <taxon>Eukaryota</taxon>
        <taxon>Viridiplantae</taxon>
        <taxon>Streptophyta</taxon>
        <taxon>Embryophyta</taxon>
        <taxon>Tracheophyta</taxon>
        <taxon>Spermatophyta</taxon>
        <taxon>Pinopsida</taxon>
        <taxon>Pinidae</taxon>
        <taxon>Conifers II</taxon>
        <taxon>Cupressales</taxon>
        <taxon>Taxaceae</taxon>
        <taxon>Taxus</taxon>
    </lineage>
</organism>
<comment type="caution">
    <text evidence="1">The sequence shown here is derived from an EMBL/GenBank/DDBJ whole genome shotgun (WGS) entry which is preliminary data.</text>
</comment>